<keyword evidence="2" id="KW-1185">Reference proteome</keyword>
<organism evidence="1 2">
    <name type="scientific">Austropuccinia psidii MF-1</name>
    <dbReference type="NCBI Taxonomy" id="1389203"/>
    <lineage>
        <taxon>Eukaryota</taxon>
        <taxon>Fungi</taxon>
        <taxon>Dikarya</taxon>
        <taxon>Basidiomycota</taxon>
        <taxon>Pucciniomycotina</taxon>
        <taxon>Pucciniomycetes</taxon>
        <taxon>Pucciniales</taxon>
        <taxon>Sphaerophragmiaceae</taxon>
        <taxon>Austropuccinia</taxon>
    </lineage>
</organism>
<protein>
    <submittedName>
        <fullName evidence="1">Uncharacterized protein</fullName>
    </submittedName>
</protein>
<dbReference type="AlphaFoldDB" id="A0A9Q3IZE6"/>
<evidence type="ECO:0000313" key="2">
    <source>
        <dbReference type="Proteomes" id="UP000765509"/>
    </source>
</evidence>
<sequence length="146" mass="16923">MVYSTIKHSTTGKTPSLIEKAWKPLFPVDHLKEDLLKLQFTARHIHDMFKKACYTKLRCIAENREYKLSITKPTHSPQEIVELEDSPGQLHKLIKARNIGLNVKDYRQYLVRFKEQTADKDKLLSEDAIPDIDLHLRGIRASGRAE</sequence>
<dbReference type="EMBL" id="AVOT02059505">
    <property type="protein sequence ID" value="MBW0553170.1"/>
    <property type="molecule type" value="Genomic_DNA"/>
</dbReference>
<name>A0A9Q3IZE6_9BASI</name>
<comment type="caution">
    <text evidence="1">The sequence shown here is derived from an EMBL/GenBank/DDBJ whole genome shotgun (WGS) entry which is preliminary data.</text>
</comment>
<dbReference type="OrthoDB" id="4360000at2759"/>
<reference evidence="1" key="1">
    <citation type="submission" date="2021-03" db="EMBL/GenBank/DDBJ databases">
        <title>Draft genome sequence of rust myrtle Austropuccinia psidii MF-1, a brazilian biotype.</title>
        <authorList>
            <person name="Quecine M.C."/>
            <person name="Pachon D.M.R."/>
            <person name="Bonatelli M.L."/>
            <person name="Correr F.H."/>
            <person name="Franceschini L.M."/>
            <person name="Leite T.F."/>
            <person name="Margarido G.R.A."/>
            <person name="Almeida C.A."/>
            <person name="Ferrarezi J.A."/>
            <person name="Labate C.A."/>
        </authorList>
    </citation>
    <scope>NUCLEOTIDE SEQUENCE</scope>
    <source>
        <strain evidence="1">MF-1</strain>
    </source>
</reference>
<dbReference type="Proteomes" id="UP000765509">
    <property type="component" value="Unassembled WGS sequence"/>
</dbReference>
<proteinExistence type="predicted"/>
<evidence type="ECO:0000313" key="1">
    <source>
        <dbReference type="EMBL" id="MBW0553170.1"/>
    </source>
</evidence>
<gene>
    <name evidence="1" type="ORF">O181_092885</name>
</gene>
<accession>A0A9Q3IZE6</accession>